<evidence type="ECO:0000313" key="1">
    <source>
        <dbReference type="EMBL" id="CYU47509.1"/>
    </source>
</evidence>
<protein>
    <submittedName>
        <fullName evidence="2">Uncharacterized protein</fullName>
    </submittedName>
</protein>
<dbReference type="EMBL" id="FILL01000016">
    <property type="protein sequence ID" value="CYX71826.1"/>
    <property type="molecule type" value="Genomic_DNA"/>
</dbReference>
<organism evidence="2 3">
    <name type="scientific">Streptococcus suis</name>
    <dbReference type="NCBI Taxonomy" id="1307"/>
    <lineage>
        <taxon>Bacteria</taxon>
        <taxon>Bacillati</taxon>
        <taxon>Bacillota</taxon>
        <taxon>Bacilli</taxon>
        <taxon>Lactobacillales</taxon>
        <taxon>Streptococcaceae</taxon>
        <taxon>Streptococcus</taxon>
    </lineage>
</organism>
<accession>A0A0Z8WCB5</accession>
<dbReference type="Proteomes" id="UP000073485">
    <property type="component" value="Unassembled WGS sequence"/>
</dbReference>
<name>A0A0Z8WCB5_STRSU</name>
<proteinExistence type="predicted"/>
<evidence type="ECO:0000313" key="4">
    <source>
        <dbReference type="Proteomes" id="UP000073485"/>
    </source>
</evidence>
<reference evidence="3 4" key="1">
    <citation type="submission" date="2016-02" db="EMBL/GenBank/DDBJ databases">
        <authorList>
            <consortium name="Pathogen Informatics"/>
        </authorList>
    </citation>
    <scope>NUCLEOTIDE SEQUENCE [LARGE SCALE GENOMIC DNA]</scope>
    <source>
        <strain evidence="1 4">LSS48</strain>
        <strain evidence="2 3">SS975</strain>
    </source>
</reference>
<evidence type="ECO:0000313" key="2">
    <source>
        <dbReference type="EMBL" id="CYX71826.1"/>
    </source>
</evidence>
<dbReference type="AlphaFoldDB" id="A0A0Z8WCB5"/>
<dbReference type="RefSeq" id="WP_153596346.1">
    <property type="nucleotide sequence ID" value="NZ_CEDJ01000066.1"/>
</dbReference>
<gene>
    <name evidence="1" type="ORF">ERS132410_00283</name>
    <name evidence="2" type="ORF">ERS132521_01685</name>
</gene>
<evidence type="ECO:0000313" key="3">
    <source>
        <dbReference type="Proteomes" id="UP000072353"/>
    </source>
</evidence>
<dbReference type="Proteomes" id="UP000072353">
    <property type="component" value="Unassembled WGS sequence"/>
</dbReference>
<dbReference type="EMBL" id="FIGO01000002">
    <property type="protein sequence ID" value="CYU47509.1"/>
    <property type="molecule type" value="Genomic_DNA"/>
</dbReference>
<sequence length="55" mass="5970">MSIENNVTYATPLLNKGIALPIYACKQGTCNGQSHNTCSTEVDKPSELIMLKKIS</sequence>